<dbReference type="Gene3D" id="1.20.1260.10">
    <property type="match status" value="1"/>
</dbReference>
<organism evidence="1 2">
    <name type="scientific">Paractinoplanes ovalisporus</name>
    <dbReference type="NCBI Taxonomy" id="2810368"/>
    <lineage>
        <taxon>Bacteria</taxon>
        <taxon>Bacillati</taxon>
        <taxon>Actinomycetota</taxon>
        <taxon>Actinomycetes</taxon>
        <taxon>Micromonosporales</taxon>
        <taxon>Micromonosporaceae</taxon>
        <taxon>Paractinoplanes</taxon>
    </lineage>
</organism>
<dbReference type="Pfam" id="PF05138">
    <property type="entry name" value="PaaA_PaaC"/>
    <property type="match status" value="1"/>
</dbReference>
<accession>A0ABS2ATB1</accession>
<dbReference type="InterPro" id="IPR007814">
    <property type="entry name" value="PaaA_PaaC"/>
</dbReference>
<dbReference type="PANTHER" id="PTHR30458">
    <property type="entry name" value="PHENYLACETIC ACID DEGRADATION PROTEIN PAA"/>
    <property type="match status" value="1"/>
</dbReference>
<evidence type="ECO:0000313" key="2">
    <source>
        <dbReference type="Proteomes" id="UP000632138"/>
    </source>
</evidence>
<dbReference type="InterPro" id="IPR011882">
    <property type="entry name" value="PaaC"/>
</dbReference>
<dbReference type="RefSeq" id="WP_203382983.1">
    <property type="nucleotide sequence ID" value="NZ_JAENHP010000027.1"/>
</dbReference>
<dbReference type="SUPFAM" id="SSF47240">
    <property type="entry name" value="Ferritin-like"/>
    <property type="match status" value="1"/>
</dbReference>
<dbReference type="InterPro" id="IPR052703">
    <property type="entry name" value="Aromatic_CoA_ox/epox"/>
</dbReference>
<dbReference type="PANTHER" id="PTHR30458:SF0">
    <property type="entry name" value="1,2-PHENYLACETYL-COA EPOXIDASE, SUBUNIT C"/>
    <property type="match status" value="1"/>
</dbReference>
<name>A0ABS2ATB1_9ACTN</name>
<evidence type="ECO:0000313" key="1">
    <source>
        <dbReference type="EMBL" id="MBM2622628.1"/>
    </source>
</evidence>
<proteinExistence type="predicted"/>
<sequence length="327" mass="34235">MSFDDAYQSLTDHDDDARWAYGTGFSDPLAGVPTALPDGVDGAALAAYCLMIGDDALIMSHRLQQWVTRAPELEDEMALANIGLDLLGQARLLLTRAGEAEGAGRDEDALAYLRDASDFRHVRLVERADADFAHLIARLLVFATWRLALLDRLSASRDPVLAAIGAKGVKEVAYHRDYAAGWTVRLGDGTDLSHQRMQAAVDEVWPLLGELFEPHATELALAGVAVDPSTVRAECDAVFSQVLHAATLDTPAAPPASGVSTTVSAVTGGAVLSEGAVLVPAPTGGAASGDASARLGGRGRDGVHGAELGEILEELQGLARANPGGVW</sequence>
<gene>
    <name evidence="1" type="primary">paaC</name>
    <name evidence="1" type="ORF">JIG36_44720</name>
</gene>
<dbReference type="Proteomes" id="UP000632138">
    <property type="component" value="Unassembled WGS sequence"/>
</dbReference>
<reference evidence="1 2" key="1">
    <citation type="submission" date="2021-01" db="EMBL/GenBank/DDBJ databases">
        <title>Actinoplanes sp. nov. LDG1-06 isolated from lichen.</title>
        <authorList>
            <person name="Saeng-In P."/>
            <person name="Phongsopitanun W."/>
            <person name="Kanchanasin P."/>
            <person name="Yuki M."/>
            <person name="Kudo T."/>
            <person name="Ohkuma M."/>
            <person name="Tanasupawat S."/>
        </authorList>
    </citation>
    <scope>NUCLEOTIDE SEQUENCE [LARGE SCALE GENOMIC DNA]</scope>
    <source>
        <strain evidence="1 2">LDG1-06</strain>
    </source>
</reference>
<keyword evidence="2" id="KW-1185">Reference proteome</keyword>
<dbReference type="EMBL" id="JAENHP010000027">
    <property type="protein sequence ID" value="MBM2622628.1"/>
    <property type="molecule type" value="Genomic_DNA"/>
</dbReference>
<dbReference type="InterPro" id="IPR009078">
    <property type="entry name" value="Ferritin-like_SF"/>
</dbReference>
<comment type="caution">
    <text evidence="1">The sequence shown here is derived from an EMBL/GenBank/DDBJ whole genome shotgun (WGS) entry which is preliminary data.</text>
</comment>
<dbReference type="InterPro" id="IPR012347">
    <property type="entry name" value="Ferritin-like"/>
</dbReference>
<dbReference type="NCBIfam" id="TIGR02158">
    <property type="entry name" value="PA_CoA_Oxy3"/>
    <property type="match status" value="1"/>
</dbReference>
<protein>
    <submittedName>
        <fullName evidence="1">Phenylacetate-CoA oxygenase subunit PaaC</fullName>
    </submittedName>
</protein>